<dbReference type="Proteomes" id="UP001172101">
    <property type="component" value="Unassembled WGS sequence"/>
</dbReference>
<proteinExistence type="predicted"/>
<keyword evidence="2" id="KW-1185">Reference proteome</keyword>
<evidence type="ECO:0008006" key="3">
    <source>
        <dbReference type="Google" id="ProtNLM"/>
    </source>
</evidence>
<name>A0AA40BI13_9PEZI</name>
<sequence>MAATFLILSDTHDDAFPDPASLPGKVDVVLHYGDLTMIGGLSNYKKSIANSRLDLAPAFGASGVLTTPYIIPNPQHTSQASDN</sequence>
<dbReference type="GeneID" id="85331113"/>
<dbReference type="SUPFAM" id="SSF56300">
    <property type="entry name" value="Metallo-dependent phosphatases"/>
    <property type="match status" value="1"/>
</dbReference>
<organism evidence="1 2">
    <name type="scientific">Lasiosphaeria miniovina</name>
    <dbReference type="NCBI Taxonomy" id="1954250"/>
    <lineage>
        <taxon>Eukaryota</taxon>
        <taxon>Fungi</taxon>
        <taxon>Dikarya</taxon>
        <taxon>Ascomycota</taxon>
        <taxon>Pezizomycotina</taxon>
        <taxon>Sordariomycetes</taxon>
        <taxon>Sordariomycetidae</taxon>
        <taxon>Sordariales</taxon>
        <taxon>Lasiosphaeriaceae</taxon>
        <taxon>Lasiosphaeria</taxon>
    </lineage>
</organism>
<protein>
    <recommendedName>
        <fullName evidence="3">Calcineurin-like phosphoesterase domain-containing protein</fullName>
    </recommendedName>
</protein>
<dbReference type="EMBL" id="JAUIRO010000001">
    <property type="protein sequence ID" value="KAK0734611.1"/>
    <property type="molecule type" value="Genomic_DNA"/>
</dbReference>
<dbReference type="Gene3D" id="3.60.21.10">
    <property type="match status" value="1"/>
</dbReference>
<dbReference type="AlphaFoldDB" id="A0AA40BI13"/>
<dbReference type="InterPro" id="IPR029052">
    <property type="entry name" value="Metallo-depent_PP-like"/>
</dbReference>
<dbReference type="RefSeq" id="XP_060303488.1">
    <property type="nucleotide sequence ID" value="XM_060447843.1"/>
</dbReference>
<comment type="caution">
    <text evidence="1">The sequence shown here is derived from an EMBL/GenBank/DDBJ whole genome shotgun (WGS) entry which is preliminary data.</text>
</comment>
<evidence type="ECO:0000313" key="1">
    <source>
        <dbReference type="EMBL" id="KAK0734611.1"/>
    </source>
</evidence>
<gene>
    <name evidence="1" type="ORF">B0T26DRAFT_867637</name>
</gene>
<reference evidence="1" key="1">
    <citation type="submission" date="2023-06" db="EMBL/GenBank/DDBJ databases">
        <title>Genome-scale phylogeny and comparative genomics of the fungal order Sordariales.</title>
        <authorList>
            <consortium name="Lawrence Berkeley National Laboratory"/>
            <person name="Hensen N."/>
            <person name="Bonometti L."/>
            <person name="Westerberg I."/>
            <person name="Brannstrom I.O."/>
            <person name="Guillou S."/>
            <person name="Cros-Aarteil S."/>
            <person name="Calhoun S."/>
            <person name="Haridas S."/>
            <person name="Kuo A."/>
            <person name="Mondo S."/>
            <person name="Pangilinan J."/>
            <person name="Riley R."/>
            <person name="LaButti K."/>
            <person name="Andreopoulos B."/>
            <person name="Lipzen A."/>
            <person name="Chen C."/>
            <person name="Yanf M."/>
            <person name="Daum C."/>
            <person name="Ng V."/>
            <person name="Clum A."/>
            <person name="Steindorff A."/>
            <person name="Ohm R."/>
            <person name="Martin F."/>
            <person name="Silar P."/>
            <person name="Natvig D."/>
            <person name="Lalanne C."/>
            <person name="Gautier V."/>
            <person name="Ament-velasquez S.L."/>
            <person name="Kruys A."/>
            <person name="Hutchinson M.I."/>
            <person name="Powell A.J."/>
            <person name="Barry K."/>
            <person name="Miller A.N."/>
            <person name="Grigoriev I.V."/>
            <person name="Debuchy R."/>
            <person name="Gladieux P."/>
            <person name="Thoren M.H."/>
            <person name="Johannesson H."/>
        </authorList>
    </citation>
    <scope>NUCLEOTIDE SEQUENCE</scope>
    <source>
        <strain evidence="1">SMH2392-1A</strain>
    </source>
</reference>
<accession>A0AA40BI13</accession>
<evidence type="ECO:0000313" key="2">
    <source>
        <dbReference type="Proteomes" id="UP001172101"/>
    </source>
</evidence>